<dbReference type="Pfam" id="PF22003">
    <property type="entry name" value="MrkDrd"/>
    <property type="match status" value="1"/>
</dbReference>
<feature type="signal peptide" evidence="4">
    <location>
        <begin position="1"/>
        <end position="29"/>
    </location>
</feature>
<evidence type="ECO:0000256" key="4">
    <source>
        <dbReference type="SAM" id="SignalP"/>
    </source>
</evidence>
<comment type="caution">
    <text evidence="7">The sequence shown here is derived from an EMBL/GenBank/DDBJ whole genome shotgun (WGS) entry which is preliminary data.</text>
</comment>
<dbReference type="PANTHER" id="PTHR33420">
    <property type="entry name" value="FIMBRIAL SUBUNIT ELFA-RELATED"/>
    <property type="match status" value="1"/>
</dbReference>
<evidence type="ECO:0000313" key="8">
    <source>
        <dbReference type="Proteomes" id="UP000030003"/>
    </source>
</evidence>
<evidence type="ECO:0000259" key="5">
    <source>
        <dbReference type="Pfam" id="PF00419"/>
    </source>
</evidence>
<protein>
    <submittedName>
        <fullName evidence="7">Fimbrial protein</fullName>
    </submittedName>
</protein>
<evidence type="ECO:0000259" key="6">
    <source>
        <dbReference type="Pfam" id="PF22003"/>
    </source>
</evidence>
<dbReference type="EMBL" id="AVBH01000030">
    <property type="protein sequence ID" value="KGO99119.1"/>
    <property type="molecule type" value="Genomic_DNA"/>
</dbReference>
<comment type="subcellular location">
    <subcellularLocation>
        <location evidence="1">Fimbrium</location>
    </subcellularLocation>
</comment>
<accession>A0A0A0MA31</accession>
<name>A0A0A0MA31_9GAMM</name>
<dbReference type="Proteomes" id="UP000030003">
    <property type="component" value="Unassembled WGS sequence"/>
</dbReference>
<feature type="domain" description="Fimbrial-type adhesion" evidence="5">
    <location>
        <begin position="196"/>
        <end position="347"/>
    </location>
</feature>
<dbReference type="InterPro" id="IPR000259">
    <property type="entry name" value="Adhesion_dom_fimbrial"/>
</dbReference>
<sequence length="347" mass="36798">MNGRSRPGGLLACGVLAAALLIAVPDASAWCGVAPGFVAQDVQMDMGQVVIPPELPVGAVIKRIEVPINERENAIYCTSFSSGTALGRYLQAAQNGGPTGFDNVYPTQVVGVGIRVFRRGSSVATYYPHDFQLNGGWFSTRWYRLDGGQFTVELVKTAAQTGSGPIATNGPFTTYYVEGEPGRPVLTSTFKGRGTTIVYPTCKVDAGSKNIVVDFGQVPSSRFTGAGSRADARDFAIRLTCQGSNVASQQDDISVRLDSTAVVPSHPGVLEIDAGPQSATRIGVEVVRTDGPSETPVMFGQGLPLGRTRPGTQTFELPLRARYIQTTAGKVRPGRASARATFTIEYD</sequence>
<dbReference type="OrthoDB" id="6052505at2"/>
<dbReference type="InterPro" id="IPR054160">
    <property type="entry name" value="MrkD_recept-bd"/>
</dbReference>
<keyword evidence="8" id="KW-1185">Reference proteome</keyword>
<dbReference type="Pfam" id="PF00419">
    <property type="entry name" value="Fimbrial"/>
    <property type="match status" value="1"/>
</dbReference>
<evidence type="ECO:0000256" key="1">
    <source>
        <dbReference type="ARBA" id="ARBA00004561"/>
    </source>
</evidence>
<feature type="domain" description="MrkD-like receptor binding" evidence="6">
    <location>
        <begin position="42"/>
        <end position="192"/>
    </location>
</feature>
<dbReference type="AlphaFoldDB" id="A0A0A0MA31"/>
<dbReference type="RefSeq" id="WP_036136411.1">
    <property type="nucleotide sequence ID" value="NZ_KE384007.1"/>
</dbReference>
<dbReference type="STRING" id="1385515.GCA_000423325_02008"/>
<dbReference type="Gene3D" id="2.60.40.1090">
    <property type="entry name" value="Fimbrial-type adhesion domain"/>
    <property type="match status" value="1"/>
</dbReference>
<dbReference type="eggNOG" id="COG3539">
    <property type="taxonomic scope" value="Bacteria"/>
</dbReference>
<keyword evidence="3" id="KW-0281">Fimbrium</keyword>
<evidence type="ECO:0000313" key="7">
    <source>
        <dbReference type="EMBL" id="KGO99119.1"/>
    </source>
</evidence>
<dbReference type="GO" id="GO:0043709">
    <property type="term" value="P:cell adhesion involved in single-species biofilm formation"/>
    <property type="evidence" value="ECO:0007669"/>
    <property type="project" value="TreeGrafter"/>
</dbReference>
<dbReference type="SUPFAM" id="SSF49401">
    <property type="entry name" value="Bacterial adhesins"/>
    <property type="match status" value="1"/>
</dbReference>
<evidence type="ECO:0000256" key="2">
    <source>
        <dbReference type="ARBA" id="ARBA00022729"/>
    </source>
</evidence>
<dbReference type="InterPro" id="IPR008966">
    <property type="entry name" value="Adhesion_dom_sf"/>
</dbReference>
<dbReference type="PANTHER" id="PTHR33420:SF31">
    <property type="entry name" value="TYPE 1 FIMBRIN D-MANNOSE SPECIFIC ADHESIN"/>
    <property type="match status" value="1"/>
</dbReference>
<reference evidence="7 8" key="1">
    <citation type="submission" date="2013-08" db="EMBL/GenBank/DDBJ databases">
        <title>Genomic analysis of Lysobacter defluvii.</title>
        <authorList>
            <person name="Wang Q."/>
            <person name="Wang G."/>
        </authorList>
    </citation>
    <scope>NUCLEOTIDE SEQUENCE [LARGE SCALE GENOMIC DNA]</scope>
    <source>
        <strain evidence="7 8">IMMIB APB-9</strain>
    </source>
</reference>
<keyword evidence="2 4" id="KW-0732">Signal</keyword>
<feature type="chain" id="PRO_5001973423" evidence="4">
    <location>
        <begin position="30"/>
        <end position="347"/>
    </location>
</feature>
<dbReference type="GO" id="GO:0009289">
    <property type="term" value="C:pilus"/>
    <property type="evidence" value="ECO:0007669"/>
    <property type="project" value="UniProtKB-SubCell"/>
</dbReference>
<evidence type="ECO:0000256" key="3">
    <source>
        <dbReference type="ARBA" id="ARBA00023263"/>
    </source>
</evidence>
<gene>
    <name evidence="7" type="ORF">N791_11635</name>
</gene>
<dbReference type="InterPro" id="IPR050263">
    <property type="entry name" value="Bact_Fimbrial_Adh_Pro"/>
</dbReference>
<organism evidence="7 8">
    <name type="scientific">Lysobacter defluvii IMMIB APB-9 = DSM 18482</name>
    <dbReference type="NCBI Taxonomy" id="1385515"/>
    <lineage>
        <taxon>Bacteria</taxon>
        <taxon>Pseudomonadati</taxon>
        <taxon>Pseudomonadota</taxon>
        <taxon>Gammaproteobacteria</taxon>
        <taxon>Lysobacterales</taxon>
        <taxon>Lysobacteraceae</taxon>
        <taxon>Novilysobacter</taxon>
    </lineage>
</organism>
<dbReference type="InterPro" id="IPR036937">
    <property type="entry name" value="Adhesion_dom_fimbrial_sf"/>
</dbReference>
<proteinExistence type="predicted"/>
<dbReference type="Gene3D" id="2.60.40.3310">
    <property type="match status" value="1"/>
</dbReference>